<keyword evidence="7" id="KW-1185">Reference proteome</keyword>
<gene>
    <name evidence="6" type="primary">ebgA_3</name>
    <name evidence="6" type="ORF">SMSP2_02114</name>
</gene>
<dbReference type="SUPFAM" id="SSF49785">
    <property type="entry name" value="Galactose-binding domain-like"/>
    <property type="match status" value="1"/>
</dbReference>
<dbReference type="InterPro" id="IPR017853">
    <property type="entry name" value="GH"/>
</dbReference>
<organism evidence="6 7">
    <name type="scientific">Limihaloglobus sulfuriphilus</name>
    <dbReference type="NCBI Taxonomy" id="1851148"/>
    <lineage>
        <taxon>Bacteria</taxon>
        <taxon>Pseudomonadati</taxon>
        <taxon>Planctomycetota</taxon>
        <taxon>Phycisphaerae</taxon>
        <taxon>Sedimentisphaerales</taxon>
        <taxon>Sedimentisphaeraceae</taxon>
        <taxon>Limihaloglobus</taxon>
    </lineage>
</organism>
<proteinExistence type="predicted"/>
<sequence>MNRFDLSELKWTVSGYAPLEWECGRSMELGTEPKIDTFPVPAKVPGSVQAALLEAGVIPDWNVGLNSKQLEWVENRHWLYEATLPAGWFTPGKKYRLRACGLDSHGTIYLNRKPVYTFSNCHIEHVFEIEEDISQNDSLLQIMFHTSPRWLGQSNYSSKIRDWKPRFYYTWDWTSRVVQIGIWDNIYIEEVNASELSALNICADYDCQSRKGSLSCRSNGSFAKDDYVLIEVSDDNSPVATGRYAAPELTGGIELENLKIDPWQPNGSGKPKTYAFKIGLYDSNDNLLDSVEKFIGFKRVTWKACLDAPEKADPWICNINGEDTFLQGVNWVPIRPNFADLTIDDYRKRLELYADSGVNVLRMWGGATIEKGWFYDICDRLGLLVWQEMPISSSGIENYPPDDPEMVSQYLEITRSYLQRLSSHPCLFLWCGGNELTEAVGNTPLTMEHPMFAAANELIEKEYPQYRFVATSPTGPYFCADEKNYGKGVHWDIHGPWNAKGDLDEKWQSYWDNDDSLFRSELGAPGASSVEIIEKYAGDCDTYPAFDNPLWQRTGWWLEVKQFEKEKGRKPDALAEYVRWSQQRQAKILIKAVGSCKNRFPRCGGVILWMGHDCFPCTANTAVVDFEGEPKPALEELKKIFKQ</sequence>
<name>A0A1R7T5T4_9BACT</name>
<dbReference type="InterPro" id="IPR008979">
    <property type="entry name" value="Galactose-bd-like_sf"/>
</dbReference>
<evidence type="ECO:0000259" key="4">
    <source>
        <dbReference type="Pfam" id="PF02836"/>
    </source>
</evidence>
<dbReference type="GO" id="GO:0005975">
    <property type="term" value="P:carbohydrate metabolic process"/>
    <property type="evidence" value="ECO:0007669"/>
    <property type="project" value="InterPro"/>
</dbReference>
<dbReference type="GO" id="GO:0004565">
    <property type="term" value="F:beta-galactosidase activity"/>
    <property type="evidence" value="ECO:0007669"/>
    <property type="project" value="UniProtKB-EC"/>
</dbReference>
<dbReference type="PANTHER" id="PTHR43730:SF1">
    <property type="entry name" value="BETA-MANNOSIDASE"/>
    <property type="match status" value="1"/>
</dbReference>
<dbReference type="EC" id="3.2.1.23" evidence="6"/>
<feature type="domain" description="Beta-mannosidase-like galactose-binding" evidence="5">
    <location>
        <begin position="40"/>
        <end position="183"/>
    </location>
</feature>
<keyword evidence="3 6" id="KW-0326">Glycosidase</keyword>
<dbReference type="Pfam" id="PF02836">
    <property type="entry name" value="Glyco_hydro_2_C"/>
    <property type="match status" value="1"/>
</dbReference>
<keyword evidence="2 6" id="KW-0378">Hydrolase</keyword>
<dbReference type="InterPro" id="IPR050887">
    <property type="entry name" value="Beta-mannosidase_GH2"/>
</dbReference>
<dbReference type="InterPro" id="IPR006103">
    <property type="entry name" value="Glyco_hydro_2_cat"/>
</dbReference>
<dbReference type="Gene3D" id="2.60.120.260">
    <property type="entry name" value="Galactose-binding domain-like"/>
    <property type="match status" value="1"/>
</dbReference>
<dbReference type="Gene3D" id="3.20.20.80">
    <property type="entry name" value="Glycosidases"/>
    <property type="match status" value="1"/>
</dbReference>
<evidence type="ECO:0000313" key="7">
    <source>
        <dbReference type="Proteomes" id="UP000188181"/>
    </source>
</evidence>
<accession>A0A1R7T5T4</accession>
<dbReference type="EMBL" id="CP019646">
    <property type="protein sequence ID" value="AQQ71736.1"/>
    <property type="molecule type" value="Genomic_DNA"/>
</dbReference>
<dbReference type="SUPFAM" id="SSF51445">
    <property type="entry name" value="(Trans)glycosidases"/>
    <property type="match status" value="1"/>
</dbReference>
<dbReference type="InterPro" id="IPR036156">
    <property type="entry name" value="Beta-gal/glucu_dom_sf"/>
</dbReference>
<dbReference type="STRING" id="1851148.SMSP2_02114"/>
<dbReference type="Pfam" id="PF22666">
    <property type="entry name" value="Glyco_hydro_2_N2"/>
    <property type="match status" value="1"/>
</dbReference>
<evidence type="ECO:0000256" key="3">
    <source>
        <dbReference type="ARBA" id="ARBA00023295"/>
    </source>
</evidence>
<evidence type="ECO:0000256" key="1">
    <source>
        <dbReference type="ARBA" id="ARBA00022729"/>
    </source>
</evidence>
<dbReference type="PANTHER" id="PTHR43730">
    <property type="entry name" value="BETA-MANNOSIDASE"/>
    <property type="match status" value="1"/>
</dbReference>
<protein>
    <submittedName>
        <fullName evidence="6">Evolved beta-galactosidase subunit alpha</fullName>
        <ecNumber evidence="6">3.2.1.23</ecNumber>
    </submittedName>
</protein>
<feature type="domain" description="Glycoside hydrolase family 2 catalytic" evidence="4">
    <location>
        <begin position="319"/>
        <end position="437"/>
    </location>
</feature>
<evidence type="ECO:0000259" key="5">
    <source>
        <dbReference type="Pfam" id="PF22666"/>
    </source>
</evidence>
<evidence type="ECO:0000313" key="6">
    <source>
        <dbReference type="EMBL" id="AQQ71736.1"/>
    </source>
</evidence>
<dbReference type="KEGG" id="pbas:SMSP2_02114"/>
<dbReference type="AlphaFoldDB" id="A0A1R7T5T4"/>
<dbReference type="GO" id="GO:0004567">
    <property type="term" value="F:beta-mannosidase activity"/>
    <property type="evidence" value="ECO:0007669"/>
    <property type="project" value="TreeGrafter"/>
</dbReference>
<reference evidence="7" key="1">
    <citation type="submission" date="2017-02" db="EMBL/GenBank/DDBJ databases">
        <title>Comparative genomics and description of representatives of a novel lineage of planctomycetes thriving in anoxic sediments.</title>
        <authorList>
            <person name="Spring S."/>
            <person name="Bunk B."/>
            <person name="Sproer C."/>
        </authorList>
    </citation>
    <scope>NUCLEOTIDE SEQUENCE [LARGE SCALE GENOMIC DNA]</scope>
    <source>
        <strain evidence="7">SM-Chi-D1</strain>
    </source>
</reference>
<dbReference type="RefSeq" id="WP_146683882.1">
    <property type="nucleotide sequence ID" value="NZ_CP019646.1"/>
</dbReference>
<dbReference type="GO" id="GO:0006516">
    <property type="term" value="P:glycoprotein catabolic process"/>
    <property type="evidence" value="ECO:0007669"/>
    <property type="project" value="TreeGrafter"/>
</dbReference>
<dbReference type="Proteomes" id="UP000188181">
    <property type="component" value="Chromosome"/>
</dbReference>
<evidence type="ECO:0000256" key="2">
    <source>
        <dbReference type="ARBA" id="ARBA00022801"/>
    </source>
</evidence>
<dbReference type="SUPFAM" id="SSF49303">
    <property type="entry name" value="beta-Galactosidase/glucuronidase domain"/>
    <property type="match status" value="1"/>
</dbReference>
<dbReference type="OrthoDB" id="9801077at2"/>
<keyword evidence="1" id="KW-0732">Signal</keyword>
<dbReference type="InterPro" id="IPR054593">
    <property type="entry name" value="Beta-mannosidase-like_N2"/>
</dbReference>